<dbReference type="SUPFAM" id="SSF46689">
    <property type="entry name" value="Homeodomain-like"/>
    <property type="match status" value="1"/>
</dbReference>
<dbReference type="EMBL" id="JBHUIY010000017">
    <property type="protein sequence ID" value="MFD2234127.1"/>
    <property type="molecule type" value="Genomic_DNA"/>
</dbReference>
<evidence type="ECO:0000256" key="2">
    <source>
        <dbReference type="PROSITE-ProRule" id="PRU00335"/>
    </source>
</evidence>
<dbReference type="InterPro" id="IPR050109">
    <property type="entry name" value="HTH-type_TetR-like_transc_reg"/>
</dbReference>
<evidence type="ECO:0000259" key="3">
    <source>
        <dbReference type="PROSITE" id="PS50977"/>
    </source>
</evidence>
<proteinExistence type="predicted"/>
<keyword evidence="5" id="KW-1185">Reference proteome</keyword>
<keyword evidence="1 2" id="KW-0238">DNA-binding</keyword>
<evidence type="ECO:0000313" key="4">
    <source>
        <dbReference type="EMBL" id="MFD2234127.1"/>
    </source>
</evidence>
<comment type="caution">
    <text evidence="4">The sequence shown here is derived from an EMBL/GenBank/DDBJ whole genome shotgun (WGS) entry which is preliminary data.</text>
</comment>
<dbReference type="InterPro" id="IPR001647">
    <property type="entry name" value="HTH_TetR"/>
</dbReference>
<dbReference type="Pfam" id="PF00440">
    <property type="entry name" value="TetR_N"/>
    <property type="match status" value="1"/>
</dbReference>
<organism evidence="4 5">
    <name type="scientific">Phaeospirillum tilakii</name>
    <dbReference type="NCBI Taxonomy" id="741673"/>
    <lineage>
        <taxon>Bacteria</taxon>
        <taxon>Pseudomonadati</taxon>
        <taxon>Pseudomonadota</taxon>
        <taxon>Alphaproteobacteria</taxon>
        <taxon>Rhodospirillales</taxon>
        <taxon>Rhodospirillaceae</taxon>
        <taxon>Phaeospirillum</taxon>
    </lineage>
</organism>
<dbReference type="PROSITE" id="PS50977">
    <property type="entry name" value="HTH_TETR_2"/>
    <property type="match status" value="1"/>
</dbReference>
<dbReference type="Gene3D" id="1.10.10.60">
    <property type="entry name" value="Homeodomain-like"/>
    <property type="match status" value="1"/>
</dbReference>
<accession>A0ABW5CBA0</accession>
<evidence type="ECO:0000313" key="5">
    <source>
        <dbReference type="Proteomes" id="UP001597296"/>
    </source>
</evidence>
<dbReference type="InterPro" id="IPR039536">
    <property type="entry name" value="TetR_C_Proteobacteria"/>
</dbReference>
<protein>
    <submittedName>
        <fullName evidence="4">TetR/AcrR family transcriptional regulator</fullName>
    </submittedName>
</protein>
<dbReference type="PANTHER" id="PTHR30055">
    <property type="entry name" value="HTH-TYPE TRANSCRIPTIONAL REGULATOR RUTR"/>
    <property type="match status" value="1"/>
</dbReference>
<name>A0ABW5CBA0_9PROT</name>
<sequence length="212" mass="23032">MIPAKPQNRGLARRQAMIDAAKELFLEKGFGGTSLSDILDRSKGSRSTLYEQFGNKEGLLRAIVAEETTRIWDLFTDEPGPCSFCEDGLVALGTAFVQAALTPNAIAVFRILVAEGHRVPDIAEFFFNDGPRALKTRLAERFRAALPPSSDEAERAEAYARIYLGAVMGDLYVRLALGLESQPPTEARIEAHVRAAVTVFLDGVGRPAAKPA</sequence>
<reference evidence="5" key="1">
    <citation type="journal article" date="2019" name="Int. J. Syst. Evol. Microbiol.">
        <title>The Global Catalogue of Microorganisms (GCM) 10K type strain sequencing project: providing services to taxonomists for standard genome sequencing and annotation.</title>
        <authorList>
            <consortium name="The Broad Institute Genomics Platform"/>
            <consortium name="The Broad Institute Genome Sequencing Center for Infectious Disease"/>
            <person name="Wu L."/>
            <person name="Ma J."/>
        </authorList>
    </citation>
    <scope>NUCLEOTIDE SEQUENCE [LARGE SCALE GENOMIC DNA]</scope>
    <source>
        <strain evidence="5">KCTC 15012</strain>
    </source>
</reference>
<dbReference type="InterPro" id="IPR036271">
    <property type="entry name" value="Tet_transcr_reg_TetR-rel_C_sf"/>
</dbReference>
<dbReference type="PANTHER" id="PTHR30055:SF146">
    <property type="entry name" value="HTH-TYPE TRANSCRIPTIONAL DUAL REGULATOR CECR"/>
    <property type="match status" value="1"/>
</dbReference>
<dbReference type="Proteomes" id="UP001597296">
    <property type="component" value="Unassembled WGS sequence"/>
</dbReference>
<dbReference type="Pfam" id="PF14246">
    <property type="entry name" value="TetR_C_7"/>
    <property type="match status" value="1"/>
</dbReference>
<dbReference type="SUPFAM" id="SSF48498">
    <property type="entry name" value="Tetracyclin repressor-like, C-terminal domain"/>
    <property type="match status" value="1"/>
</dbReference>
<dbReference type="Gene3D" id="1.10.357.10">
    <property type="entry name" value="Tetracycline Repressor, domain 2"/>
    <property type="match status" value="1"/>
</dbReference>
<feature type="domain" description="HTH tetR-type" evidence="3">
    <location>
        <begin position="11"/>
        <end position="71"/>
    </location>
</feature>
<gene>
    <name evidence="4" type="ORF">ACFSNB_09940</name>
</gene>
<feature type="DNA-binding region" description="H-T-H motif" evidence="2">
    <location>
        <begin position="34"/>
        <end position="53"/>
    </location>
</feature>
<evidence type="ECO:0000256" key="1">
    <source>
        <dbReference type="ARBA" id="ARBA00023125"/>
    </source>
</evidence>
<dbReference type="InterPro" id="IPR009057">
    <property type="entry name" value="Homeodomain-like_sf"/>
</dbReference>
<dbReference type="PRINTS" id="PR00455">
    <property type="entry name" value="HTHTETR"/>
</dbReference>